<dbReference type="HOGENOM" id="CLU_030006_3_3_10"/>
<dbReference type="PANTHER" id="PTHR46211">
    <property type="entry name" value="GLYCEROPHOSPHORYL DIESTER PHOSPHODIESTERASE"/>
    <property type="match status" value="1"/>
</dbReference>
<dbReference type="KEGG" id="sze:AW14_01815"/>
<dbReference type="OrthoDB" id="384721at2"/>
<dbReference type="PANTHER" id="PTHR46211:SF14">
    <property type="entry name" value="GLYCEROPHOSPHODIESTER PHOSPHODIESTERASE"/>
    <property type="match status" value="1"/>
</dbReference>
<dbReference type="EMBL" id="CP007202">
    <property type="protein sequence ID" value="AJR02572.1"/>
    <property type="molecule type" value="Genomic_DNA"/>
</dbReference>
<dbReference type="GO" id="GO:0006629">
    <property type="term" value="P:lipid metabolic process"/>
    <property type="evidence" value="ECO:0007669"/>
    <property type="project" value="InterPro"/>
</dbReference>
<dbReference type="RefSeq" id="WP_044637248.1">
    <property type="nucleotide sequence ID" value="NZ_CP007202.1"/>
</dbReference>
<dbReference type="PROSITE" id="PS51704">
    <property type="entry name" value="GP_PDE"/>
    <property type="match status" value="1"/>
</dbReference>
<evidence type="ECO:0000259" key="1">
    <source>
        <dbReference type="PROSITE" id="PS51704"/>
    </source>
</evidence>
<dbReference type="Pfam" id="PF03009">
    <property type="entry name" value="GDPD"/>
    <property type="match status" value="1"/>
</dbReference>
<organism evidence="2 3">
    <name type="scientific">Siansivirga zeaxanthinifaciens CC-SAMT-1</name>
    <dbReference type="NCBI Taxonomy" id="1454006"/>
    <lineage>
        <taxon>Bacteria</taxon>
        <taxon>Pseudomonadati</taxon>
        <taxon>Bacteroidota</taxon>
        <taxon>Flavobacteriia</taxon>
        <taxon>Flavobacteriales</taxon>
        <taxon>Flavobacteriaceae</taxon>
        <taxon>Siansivirga</taxon>
    </lineage>
</organism>
<name>A0A0C5W8H5_9FLAO</name>
<dbReference type="InterPro" id="IPR030395">
    <property type="entry name" value="GP_PDE_dom"/>
</dbReference>
<accession>A0A0C5W8H5</accession>
<dbReference type="Gene3D" id="3.20.20.190">
    <property type="entry name" value="Phosphatidylinositol (PI) phosphodiesterase"/>
    <property type="match status" value="1"/>
</dbReference>
<dbReference type="STRING" id="1454006.AW14_01815"/>
<sequence length="229" mass="25694">MKTKILKMGHRGAMAYVAENTLESIKKALSYHVDGVEVDVHVCASGELVVFHDFTLDRITNGTGEISKYTLSELKKLRVKHEFEIPTLNEVLDLLDAKYIINIELKGKNTALKTCETIHYYIKEKGWSYSQFLVSSFQHHELEAVFACDKKIPLGVLTKASVAEAIEFAETIKASAIHPNVALLTSENVKTAQKKGYKVNTWTVNDSETIERVKAYGVDAIISDYPDRL</sequence>
<evidence type="ECO:0000313" key="3">
    <source>
        <dbReference type="Proteomes" id="UP000032229"/>
    </source>
</evidence>
<gene>
    <name evidence="2" type="ORF">AW14_01815</name>
</gene>
<dbReference type="GO" id="GO:0008081">
    <property type="term" value="F:phosphoric diester hydrolase activity"/>
    <property type="evidence" value="ECO:0007669"/>
    <property type="project" value="InterPro"/>
</dbReference>
<proteinExistence type="predicted"/>
<protein>
    <submittedName>
        <fullName evidence="2">Glycerophosphodiester phosphodiesterase</fullName>
    </submittedName>
</protein>
<evidence type="ECO:0000313" key="2">
    <source>
        <dbReference type="EMBL" id="AJR02572.1"/>
    </source>
</evidence>
<dbReference type="AlphaFoldDB" id="A0A0C5W8H5"/>
<dbReference type="PATRIC" id="fig|1454006.5.peg.344"/>
<feature type="domain" description="GP-PDE" evidence="1">
    <location>
        <begin position="5"/>
        <end position="229"/>
    </location>
</feature>
<keyword evidence="3" id="KW-1185">Reference proteome</keyword>
<reference evidence="2 3" key="1">
    <citation type="submission" date="2014-02" db="EMBL/GenBank/DDBJ databases">
        <authorList>
            <person name="Young C.-C."/>
            <person name="Hameed A."/>
            <person name="Huang H.-C."/>
            <person name="Shahina M."/>
        </authorList>
    </citation>
    <scope>NUCLEOTIDE SEQUENCE [LARGE SCALE GENOMIC DNA]</scope>
    <source>
        <strain evidence="2 3">CC-SAMT-1</strain>
    </source>
</reference>
<dbReference type="InterPro" id="IPR017946">
    <property type="entry name" value="PLC-like_Pdiesterase_TIM-brl"/>
</dbReference>
<dbReference type="Proteomes" id="UP000032229">
    <property type="component" value="Chromosome"/>
</dbReference>
<dbReference type="SUPFAM" id="SSF51695">
    <property type="entry name" value="PLC-like phosphodiesterases"/>
    <property type="match status" value="1"/>
</dbReference>